<keyword evidence="1 2" id="KW-1015">Disulfide bond</keyword>
<dbReference type="RefSeq" id="XP_013783977.1">
    <property type="nucleotide sequence ID" value="XM_013928523.2"/>
</dbReference>
<evidence type="ECO:0000313" key="5">
    <source>
        <dbReference type="Proteomes" id="UP000694941"/>
    </source>
</evidence>
<gene>
    <name evidence="6" type="primary">LOC106468110</name>
</gene>
<evidence type="ECO:0000313" key="6">
    <source>
        <dbReference type="RefSeq" id="XP_013783977.1"/>
    </source>
</evidence>
<dbReference type="PANTHER" id="PTHR47537:SF1">
    <property type="entry name" value="CUB DOMAIN-CONTAINING PROTEIN"/>
    <property type="match status" value="1"/>
</dbReference>
<evidence type="ECO:0000256" key="2">
    <source>
        <dbReference type="PROSITE-ProRule" id="PRU00059"/>
    </source>
</evidence>
<dbReference type="CDD" id="cd00041">
    <property type="entry name" value="CUB"/>
    <property type="match status" value="2"/>
</dbReference>
<reference evidence="6" key="1">
    <citation type="submission" date="2025-08" db="UniProtKB">
        <authorList>
            <consortium name="RefSeq"/>
        </authorList>
    </citation>
    <scope>IDENTIFICATION</scope>
    <source>
        <tissue evidence="6">Muscle</tissue>
    </source>
</reference>
<dbReference type="Pfam" id="PF00431">
    <property type="entry name" value="CUB"/>
    <property type="match status" value="2"/>
</dbReference>
<dbReference type="PROSITE" id="PS01180">
    <property type="entry name" value="CUB"/>
    <property type="match status" value="3"/>
</dbReference>
<feature type="domain" description="CUB" evidence="4">
    <location>
        <begin position="349"/>
        <end position="469"/>
    </location>
</feature>
<evidence type="ECO:0000256" key="3">
    <source>
        <dbReference type="SAM" id="Phobius"/>
    </source>
</evidence>
<feature type="transmembrane region" description="Helical" evidence="3">
    <location>
        <begin position="805"/>
        <end position="829"/>
    </location>
</feature>
<dbReference type="Gene3D" id="2.60.120.290">
    <property type="entry name" value="Spermadhesin, CUB domain"/>
    <property type="match status" value="3"/>
</dbReference>
<dbReference type="InterPro" id="IPR000859">
    <property type="entry name" value="CUB_dom"/>
</dbReference>
<keyword evidence="3" id="KW-1133">Transmembrane helix</keyword>
<evidence type="ECO:0000259" key="4">
    <source>
        <dbReference type="PROSITE" id="PS01180"/>
    </source>
</evidence>
<keyword evidence="5" id="KW-1185">Reference proteome</keyword>
<feature type="disulfide bond" evidence="2">
    <location>
        <begin position="349"/>
        <end position="376"/>
    </location>
</feature>
<keyword evidence="3" id="KW-0812">Transmembrane</keyword>
<dbReference type="InterPro" id="IPR035914">
    <property type="entry name" value="Sperma_CUB_dom_sf"/>
</dbReference>
<name>A0ABM1BKT3_LIMPO</name>
<proteinExistence type="predicted"/>
<dbReference type="Proteomes" id="UP000694941">
    <property type="component" value="Unplaced"/>
</dbReference>
<accession>A0ABM1BKT3</accession>
<organism evidence="5 6">
    <name type="scientific">Limulus polyphemus</name>
    <name type="common">Atlantic horseshoe crab</name>
    <dbReference type="NCBI Taxonomy" id="6850"/>
    <lineage>
        <taxon>Eukaryota</taxon>
        <taxon>Metazoa</taxon>
        <taxon>Ecdysozoa</taxon>
        <taxon>Arthropoda</taxon>
        <taxon>Chelicerata</taxon>
        <taxon>Merostomata</taxon>
        <taxon>Xiphosura</taxon>
        <taxon>Limulidae</taxon>
        <taxon>Limulus</taxon>
    </lineage>
</organism>
<dbReference type="InterPro" id="IPR053207">
    <property type="entry name" value="Non-NMDA_GluR_Accessory"/>
</dbReference>
<feature type="domain" description="CUB" evidence="4">
    <location>
        <begin position="198"/>
        <end position="333"/>
    </location>
</feature>
<feature type="domain" description="CUB" evidence="4">
    <location>
        <begin position="30"/>
        <end position="171"/>
    </location>
</feature>
<sequence length="839" mass="94773">MLRGKENMEVRGSVNKVSISLLVLVHLWLCIGAEVRYRNEDEDRCNKTVDIHQSISNPPVTDTNRGRPLHCNYEIRVRPARDDWVIFVKFIRMRVGETSSDRRQCLGGYLQVIDGFRNSNTTNKDSPGFFCGEIDSPKTFISETPYVKIAFHVDAYDEGTFLQFMANVERQSEVLERYGQYPYVYPHRRGQPVPDTYCERVFKDCSSSDRCYVQSPGYPGVYPPNLQCEYHLSVPKGVIGLELQTFDVDGQGCDSLLYCFPRPVTTTVEECPFDYVRIHDGPSVSHPVIVTLCGRGRLRSNIIGSSSLLLVRFTTSPAGPLLNTGFHFKAYEIYDNDNSEPLELKNGTCLVEKYLEESDGYLFSSLRSWYPENTTCTYKFRVDENGIIALEFLWYRVERVTLCEDSLKIYDHHEPDPRFIIVKLCDMNRPQTEESRRVYESSGPVMFLEFIGKTGSLEGSSLSYKFQVRRQKKASQNGILSTPSCNQVLSADSKKSGIIAVSKSDLLSIEENEFIVCNYTFVATSISQGRVIINIFGFFKSGCDSCRGNDYSWISVHSLLPEEDSFCFCEVDKPSTFRLTSLGPRLLLVTHFTRPLKQQFASLIDNEPFLQIEYGFAGESRCGQEHMELELQGEIDFPTYMSGSKQAGLLFCRWSVPVFHGMDLSFIVQNLYLPGNCSTNYLVVASTYFCEDSSGSIDRSLVIENENIEAGKVIVEFRTTDASNSSFNLVYTQLKMLSPSSSSDSLVSLGKECEFLCAPTMACLKKELVCNGVPNCPILDFYDTGGVASDEANSLCYAEKVAFPYYWWVIGAAIAICICAVFCFVVSLCRRWQTGRKGL</sequence>
<comment type="caution">
    <text evidence="2">Lacks conserved residue(s) required for the propagation of feature annotation.</text>
</comment>
<dbReference type="SUPFAM" id="SSF49854">
    <property type="entry name" value="Spermadhesin, CUB domain"/>
    <property type="match status" value="4"/>
</dbReference>
<keyword evidence="3" id="KW-0472">Membrane</keyword>
<dbReference type="GeneID" id="106468110"/>
<evidence type="ECO:0000256" key="1">
    <source>
        <dbReference type="ARBA" id="ARBA00023157"/>
    </source>
</evidence>
<protein>
    <submittedName>
        <fullName evidence="6">Uncharacterized protein LOC106468110</fullName>
    </submittedName>
</protein>
<dbReference type="SMART" id="SM00042">
    <property type="entry name" value="CUB"/>
    <property type="match status" value="3"/>
</dbReference>
<dbReference type="PANTHER" id="PTHR47537">
    <property type="entry name" value="CUBILIN"/>
    <property type="match status" value="1"/>
</dbReference>